<dbReference type="GO" id="GO:0080120">
    <property type="term" value="P:CAAX-box protein maturation"/>
    <property type="evidence" value="ECO:0007669"/>
    <property type="project" value="UniProtKB-ARBA"/>
</dbReference>
<keyword evidence="1" id="KW-0812">Transmembrane</keyword>
<keyword evidence="1" id="KW-0472">Membrane</keyword>
<proteinExistence type="predicted"/>
<evidence type="ECO:0000313" key="3">
    <source>
        <dbReference type="EMBL" id="GAO44600.1"/>
    </source>
</evidence>
<feature type="transmembrane region" description="Helical" evidence="1">
    <location>
        <begin position="121"/>
        <end position="145"/>
    </location>
</feature>
<feature type="transmembrane region" description="Helical" evidence="1">
    <location>
        <begin position="261"/>
        <end position="279"/>
    </location>
</feature>
<feature type="domain" description="CAAX prenyl protease 2/Lysostaphin resistance protein A-like" evidence="2">
    <location>
        <begin position="224"/>
        <end position="297"/>
    </location>
</feature>
<evidence type="ECO:0000256" key="1">
    <source>
        <dbReference type="SAM" id="Phobius"/>
    </source>
</evidence>
<name>A0A0E9N5I0_9BACT</name>
<feature type="transmembrane region" description="Helical" evidence="1">
    <location>
        <begin position="54"/>
        <end position="76"/>
    </location>
</feature>
<feature type="transmembrane region" description="Helical" evidence="1">
    <location>
        <begin position="14"/>
        <end position="33"/>
    </location>
</feature>
<organism evidence="3 4">
    <name type="scientific">Flavihumibacter petaseus NBRC 106054</name>
    <dbReference type="NCBI Taxonomy" id="1220578"/>
    <lineage>
        <taxon>Bacteria</taxon>
        <taxon>Pseudomonadati</taxon>
        <taxon>Bacteroidota</taxon>
        <taxon>Chitinophagia</taxon>
        <taxon>Chitinophagales</taxon>
        <taxon>Chitinophagaceae</taxon>
        <taxon>Flavihumibacter</taxon>
    </lineage>
</organism>
<accession>A0A0E9N5I0</accession>
<dbReference type="STRING" id="1220578.FPE01S_03_06380"/>
<feature type="transmembrane region" description="Helical" evidence="1">
    <location>
        <begin position="165"/>
        <end position="183"/>
    </location>
</feature>
<sequence>MQAIFSYFQDFLQAIHRGFFICCTLLAAVLVFANYRWGIETRWISCIGPRPLRFFAFYALYLVSYGLPWLLFLTFFRKAENIPVTVLAVVILAPAIFALKVTAGGWQDLIRNAIGGDRGRYLAIVSDWPVRLIFTSCLIFIAYAFLSGFRGAAAGLGLTTDYFDWRPYAVLLLAMIPLVAFAATQSSFLQAYPKLRVLGFLAPSGPSALQQGVYELAYASDFLTIELFFRGFLIVMLCRIAGPVAVLPMAVFYCSIHFGKPMLECISSFFGGIILGVIACYSRSILGGIVVHIGLAWMMEAAALISSYFHTNK</sequence>
<keyword evidence="4" id="KW-1185">Reference proteome</keyword>
<dbReference type="GO" id="GO:0004175">
    <property type="term" value="F:endopeptidase activity"/>
    <property type="evidence" value="ECO:0007669"/>
    <property type="project" value="UniProtKB-ARBA"/>
</dbReference>
<feature type="transmembrane region" description="Helical" evidence="1">
    <location>
        <begin position="285"/>
        <end position="309"/>
    </location>
</feature>
<dbReference type="AlphaFoldDB" id="A0A0E9N5I0"/>
<dbReference type="EMBL" id="BBWV01000003">
    <property type="protein sequence ID" value="GAO44600.1"/>
    <property type="molecule type" value="Genomic_DNA"/>
</dbReference>
<gene>
    <name evidence="3" type="ORF">FPE01S_03_06380</name>
</gene>
<keyword evidence="1" id="KW-1133">Transmembrane helix</keyword>
<dbReference type="OrthoDB" id="5525190at2"/>
<evidence type="ECO:0000313" key="4">
    <source>
        <dbReference type="Proteomes" id="UP000033121"/>
    </source>
</evidence>
<dbReference type="InterPro" id="IPR003675">
    <property type="entry name" value="Rce1/LyrA-like_dom"/>
</dbReference>
<dbReference type="Proteomes" id="UP000033121">
    <property type="component" value="Unassembled WGS sequence"/>
</dbReference>
<dbReference type="RefSeq" id="WP_046370501.1">
    <property type="nucleotide sequence ID" value="NZ_BBWV01000003.1"/>
</dbReference>
<dbReference type="Pfam" id="PF02517">
    <property type="entry name" value="Rce1-like"/>
    <property type="match status" value="1"/>
</dbReference>
<reference evidence="3 4" key="1">
    <citation type="submission" date="2015-04" db="EMBL/GenBank/DDBJ databases">
        <title>Whole genome shotgun sequence of Flavihumibacter petaseus NBRC 106054.</title>
        <authorList>
            <person name="Miyazawa S."/>
            <person name="Hosoyama A."/>
            <person name="Hashimoto M."/>
            <person name="Noguchi M."/>
            <person name="Tsuchikane K."/>
            <person name="Ohji S."/>
            <person name="Yamazoe A."/>
            <person name="Ichikawa N."/>
            <person name="Kimura A."/>
            <person name="Fujita N."/>
        </authorList>
    </citation>
    <scope>NUCLEOTIDE SEQUENCE [LARGE SCALE GENOMIC DNA]</scope>
    <source>
        <strain evidence="3 4">NBRC 106054</strain>
    </source>
</reference>
<protein>
    <recommendedName>
        <fullName evidence="2">CAAX prenyl protease 2/Lysostaphin resistance protein A-like domain-containing protein</fullName>
    </recommendedName>
</protein>
<feature type="transmembrane region" description="Helical" evidence="1">
    <location>
        <begin position="233"/>
        <end position="254"/>
    </location>
</feature>
<comment type="caution">
    <text evidence="3">The sequence shown here is derived from an EMBL/GenBank/DDBJ whole genome shotgun (WGS) entry which is preliminary data.</text>
</comment>
<feature type="transmembrane region" description="Helical" evidence="1">
    <location>
        <begin position="82"/>
        <end position="101"/>
    </location>
</feature>
<evidence type="ECO:0000259" key="2">
    <source>
        <dbReference type="Pfam" id="PF02517"/>
    </source>
</evidence>